<organism evidence="2 3">
    <name type="scientific">Streptosporangium canum</name>
    <dbReference type="NCBI Taxonomy" id="324952"/>
    <lineage>
        <taxon>Bacteria</taxon>
        <taxon>Bacillati</taxon>
        <taxon>Actinomycetota</taxon>
        <taxon>Actinomycetes</taxon>
        <taxon>Streptosporangiales</taxon>
        <taxon>Streptosporangiaceae</taxon>
        <taxon>Streptosporangium</taxon>
    </lineage>
</organism>
<sequence>MADMGHSQADKAATRERVLRITSRKVRAEGVTRPNTADLMKEAGLTHGGFCIPPPDTSPGAQARVRSGPRVWRPWGELEAGDEDGPTVWTPDALTVVAREQGIDIARSQVRRILLKEGARRSLSRAGAGPWRAAERSPLLLSSGQ</sequence>
<evidence type="ECO:0000256" key="1">
    <source>
        <dbReference type="SAM" id="MobiDB-lite"/>
    </source>
</evidence>
<dbReference type="AlphaFoldDB" id="A0A1I3NEC5"/>
<dbReference type="Gene3D" id="1.10.10.60">
    <property type="entry name" value="Homeodomain-like"/>
    <property type="match status" value="1"/>
</dbReference>
<keyword evidence="3" id="KW-1185">Reference proteome</keyword>
<evidence type="ECO:0000313" key="2">
    <source>
        <dbReference type="EMBL" id="SFJ07116.1"/>
    </source>
</evidence>
<feature type="region of interest" description="Disordered" evidence="1">
    <location>
        <begin position="120"/>
        <end position="145"/>
    </location>
</feature>
<dbReference type="EMBL" id="FOQY01000006">
    <property type="protein sequence ID" value="SFJ07116.1"/>
    <property type="molecule type" value="Genomic_DNA"/>
</dbReference>
<protein>
    <submittedName>
        <fullName evidence="2">Uncharacterized protein</fullName>
    </submittedName>
</protein>
<gene>
    <name evidence="2" type="ORF">SAMN05216275_106186</name>
</gene>
<reference evidence="3" key="1">
    <citation type="submission" date="2016-10" db="EMBL/GenBank/DDBJ databases">
        <authorList>
            <person name="Varghese N."/>
            <person name="Submissions S."/>
        </authorList>
    </citation>
    <scope>NUCLEOTIDE SEQUENCE [LARGE SCALE GENOMIC DNA]</scope>
    <source>
        <strain evidence="3">CGMCC 4.2126</strain>
    </source>
</reference>
<name>A0A1I3NEC5_9ACTN</name>
<dbReference type="Proteomes" id="UP000199111">
    <property type="component" value="Unassembled WGS sequence"/>
</dbReference>
<proteinExistence type="predicted"/>
<accession>A0A1I3NEC5</accession>
<evidence type="ECO:0000313" key="3">
    <source>
        <dbReference type="Proteomes" id="UP000199111"/>
    </source>
</evidence>